<sequence length="123" mass="13311">MLLATACNVEVRDKAAEAREKAHKQAIEKAEGRIECVPPGAPQYAFVCAIDRVQSQDGLFLTLRHPDGGFRRLLVTRDGRGVVAADGAEQAIITPIAADRIEVVLGDARYRLPATVRQPKPAP</sequence>
<dbReference type="AlphaFoldDB" id="A0A7U5BFK1"/>
<dbReference type="Proteomes" id="UP000032300">
    <property type="component" value="Chromosome"/>
</dbReference>
<reference evidence="1 2" key="1">
    <citation type="journal article" date="2015" name="Int. J. Syst. Evol. Microbiol.">
        <title>Sphingomonas hengshuiensis sp. nov., isolated from lake wetland.</title>
        <authorList>
            <person name="Wei S."/>
            <person name="Wang T."/>
            <person name="Liu H."/>
            <person name="Zhang C."/>
            <person name="Guo J."/>
            <person name="Wang Q."/>
            <person name="Liang K."/>
            <person name="Zhang Z."/>
        </authorList>
    </citation>
    <scope>NUCLEOTIDE SEQUENCE [LARGE SCALE GENOMIC DNA]</scope>
    <source>
        <strain evidence="1 2">WHSC-8</strain>
    </source>
</reference>
<organism evidence="1 2">
    <name type="scientific">Sphingomonas hengshuiensis</name>
    <dbReference type="NCBI Taxonomy" id="1609977"/>
    <lineage>
        <taxon>Bacteria</taxon>
        <taxon>Pseudomonadati</taxon>
        <taxon>Pseudomonadota</taxon>
        <taxon>Alphaproteobacteria</taxon>
        <taxon>Sphingomonadales</taxon>
        <taxon>Sphingomonadaceae</taxon>
        <taxon>Sphingomonas</taxon>
    </lineage>
</organism>
<dbReference type="KEGG" id="sphi:TS85_06130"/>
<dbReference type="EMBL" id="CP010836">
    <property type="protein sequence ID" value="AJP74310.1"/>
    <property type="molecule type" value="Genomic_DNA"/>
</dbReference>
<name>A0A7U5BFK1_9SPHN</name>
<evidence type="ECO:0000313" key="2">
    <source>
        <dbReference type="Proteomes" id="UP000032300"/>
    </source>
</evidence>
<protein>
    <submittedName>
        <fullName evidence="1">Uncharacterized protein</fullName>
    </submittedName>
</protein>
<proteinExistence type="predicted"/>
<gene>
    <name evidence="1" type="ORF">TS85_06130</name>
</gene>
<reference evidence="1 2" key="2">
    <citation type="submission" date="2015-02" db="EMBL/GenBank/DDBJ databases">
        <title>The complete genome of Sphingomonas hengshuiensis sp. WHSC-8 isolated from soil of Hengshui Lake.</title>
        <authorList>
            <person name="Wei S."/>
            <person name="Guo J."/>
            <person name="Su C."/>
            <person name="Wu R."/>
            <person name="Zhang Z."/>
            <person name="Liang K."/>
            <person name="Li H."/>
            <person name="Wang T."/>
            <person name="Liu H."/>
            <person name="Zhang C."/>
            <person name="Li Z."/>
            <person name="Wang Q."/>
            <person name="Meng J."/>
        </authorList>
    </citation>
    <scope>NUCLEOTIDE SEQUENCE [LARGE SCALE GENOMIC DNA]</scope>
    <source>
        <strain evidence="1 2">WHSC-8</strain>
    </source>
</reference>
<accession>A0A7U5BFK1</accession>
<evidence type="ECO:0000313" key="1">
    <source>
        <dbReference type="EMBL" id="AJP74310.1"/>
    </source>
</evidence>
<keyword evidence="2" id="KW-1185">Reference proteome</keyword>